<dbReference type="KEGG" id="salo:EF888_09715"/>
<evidence type="ECO:0000256" key="1">
    <source>
        <dbReference type="ARBA" id="ARBA00010296"/>
    </source>
</evidence>
<keyword evidence="3" id="KW-0732">Signal</keyword>
<comment type="similarity">
    <text evidence="1">Belongs to the EcnA/EcnB lipoprotein family.</text>
</comment>
<dbReference type="Proteomes" id="UP000245390">
    <property type="component" value="Unassembled WGS sequence"/>
</dbReference>
<keyword evidence="5" id="KW-0564">Palmitate</keyword>
<organism evidence="7 8">
    <name type="scientific">Silicimonas algicola</name>
    <dbReference type="NCBI Taxonomy" id="1826607"/>
    <lineage>
        <taxon>Bacteria</taxon>
        <taxon>Pseudomonadati</taxon>
        <taxon>Pseudomonadota</taxon>
        <taxon>Alphaproteobacteria</taxon>
        <taxon>Rhodobacterales</taxon>
        <taxon>Paracoccaceae</taxon>
    </lineage>
</organism>
<keyword evidence="8" id="KW-1185">Reference proteome</keyword>
<protein>
    <submittedName>
        <fullName evidence="7">Entericidin B</fullName>
    </submittedName>
</protein>
<dbReference type="AlphaFoldDB" id="A0A316G913"/>
<name>A0A316G913_9RHOB</name>
<evidence type="ECO:0000256" key="6">
    <source>
        <dbReference type="ARBA" id="ARBA00023288"/>
    </source>
</evidence>
<dbReference type="InterPro" id="IPR012556">
    <property type="entry name" value="Entericidin"/>
</dbReference>
<gene>
    <name evidence="7" type="ORF">C8D95_103301</name>
</gene>
<proteinExistence type="inferred from homology"/>
<evidence type="ECO:0000313" key="8">
    <source>
        <dbReference type="Proteomes" id="UP000245390"/>
    </source>
</evidence>
<dbReference type="EMBL" id="QGGV01000003">
    <property type="protein sequence ID" value="PWK57063.1"/>
    <property type="molecule type" value="Genomic_DNA"/>
</dbReference>
<dbReference type="Pfam" id="PF08085">
    <property type="entry name" value="Entericidin"/>
    <property type="match status" value="1"/>
</dbReference>
<accession>A0A316G913</accession>
<evidence type="ECO:0000256" key="4">
    <source>
        <dbReference type="ARBA" id="ARBA00023136"/>
    </source>
</evidence>
<keyword evidence="6" id="KW-0449">Lipoprotein</keyword>
<dbReference type="GO" id="GO:0016020">
    <property type="term" value="C:membrane"/>
    <property type="evidence" value="ECO:0007669"/>
    <property type="project" value="InterPro"/>
</dbReference>
<evidence type="ECO:0000256" key="2">
    <source>
        <dbReference type="ARBA" id="ARBA00022475"/>
    </source>
</evidence>
<evidence type="ECO:0000313" key="7">
    <source>
        <dbReference type="EMBL" id="PWK57063.1"/>
    </source>
</evidence>
<dbReference type="PROSITE" id="PS51257">
    <property type="entry name" value="PROKAR_LIPOPROTEIN"/>
    <property type="match status" value="1"/>
</dbReference>
<sequence>MRFRILILLALAGLAGCETMQGLGRDVEAGGEAIQESAVDAQY</sequence>
<reference evidence="7 8" key="1">
    <citation type="submission" date="2018-05" db="EMBL/GenBank/DDBJ databases">
        <title>Genomic Encyclopedia of Type Strains, Phase IV (KMG-IV): sequencing the most valuable type-strain genomes for metagenomic binning, comparative biology and taxonomic classification.</title>
        <authorList>
            <person name="Goeker M."/>
        </authorList>
    </citation>
    <scope>NUCLEOTIDE SEQUENCE [LARGE SCALE GENOMIC DNA]</scope>
    <source>
        <strain evidence="7 8">DSM 103371</strain>
    </source>
</reference>
<dbReference type="RefSeq" id="WP_109758813.1">
    <property type="nucleotide sequence ID" value="NZ_CP034588.1"/>
</dbReference>
<keyword evidence="4" id="KW-0472">Membrane</keyword>
<keyword evidence="2" id="KW-1003">Cell membrane</keyword>
<evidence type="ECO:0000256" key="5">
    <source>
        <dbReference type="ARBA" id="ARBA00023139"/>
    </source>
</evidence>
<dbReference type="GO" id="GO:0009636">
    <property type="term" value="P:response to toxic substance"/>
    <property type="evidence" value="ECO:0007669"/>
    <property type="project" value="InterPro"/>
</dbReference>
<evidence type="ECO:0000256" key="3">
    <source>
        <dbReference type="ARBA" id="ARBA00022729"/>
    </source>
</evidence>
<comment type="caution">
    <text evidence="7">The sequence shown here is derived from an EMBL/GenBank/DDBJ whole genome shotgun (WGS) entry which is preliminary data.</text>
</comment>